<sequence>ILFVQKKSRVALVGLGGIGKTQVALELAHRTKRDKPGHLVFWVSTISFAAIEQGYMDIAKALLIERRNQEDDLMDLVRRHLSSESTVPWLLILDNLDDLDILRSTRQYLPYHDRGAILITTRFQDAASLVSDDWCDEEIMEHLLTELVCLPLAIVQAAAYMTRNQISIAKYLDILRGTEKDMIKLLSRKFDDNVTCTGNNSSSAVATTWLISFNQIRQNDPDAANLLSFISQIEPKEIPQSILPNLGSEEQMVDSIGTLIGYAFLRKEREDTFSMHRLVHMAVKVWDEQENRQPAYTQNKAIQHICTIFPIRKGDHDDWAKSKIYLPHAIRILQTSKENHTEQRYFLSVQVGTCLNNHRRFKEATLPLTEAYDWAVAHLRHDDNVRQLIEHRLAVTYVNDRQIQKAIPLLEHVVTVQKTTLADEELPRLVSQQTLASAYLDDRQIEKAISILQHVTAVQKRTLAEENPYRLRSHHTLASAYVENHQIKKAIPIFEHVVAVQARTLAEEDLSRLASEYALAIAYLSNCLIKKGIPILERVVEAHKKILDEEAYPRLTSQHMLASAYLDNGQI</sequence>
<dbReference type="Pfam" id="PF13424">
    <property type="entry name" value="TPR_12"/>
    <property type="match status" value="1"/>
</dbReference>
<feature type="non-terminal residue" evidence="2">
    <location>
        <position position="1"/>
    </location>
</feature>
<proteinExistence type="predicted"/>
<keyword evidence="2" id="KW-0378">Hydrolase</keyword>
<feature type="domain" description="NB-ARC" evidence="1">
    <location>
        <begin position="9"/>
        <end position="145"/>
    </location>
</feature>
<dbReference type="GO" id="GO:0043531">
    <property type="term" value="F:ADP binding"/>
    <property type="evidence" value="ECO:0007669"/>
    <property type="project" value="InterPro"/>
</dbReference>
<dbReference type="Pfam" id="PF00931">
    <property type="entry name" value="NB-ARC"/>
    <property type="match status" value="1"/>
</dbReference>
<dbReference type="OrthoDB" id="5986190at2759"/>
<name>A0A4P9XGS4_9FUNG</name>
<feature type="non-terminal residue" evidence="2">
    <location>
        <position position="571"/>
    </location>
</feature>
<dbReference type="Proteomes" id="UP000271241">
    <property type="component" value="Unassembled WGS sequence"/>
</dbReference>
<evidence type="ECO:0000313" key="2">
    <source>
        <dbReference type="EMBL" id="RKP04451.1"/>
    </source>
</evidence>
<dbReference type="STRING" id="78915.A0A4P9XGS4"/>
<accession>A0A4P9XGS4</accession>
<protein>
    <submittedName>
        <fullName evidence="2">P-loop containing nucleoside triphosphate hydrolase protein</fullName>
    </submittedName>
</protein>
<reference evidence="3" key="1">
    <citation type="journal article" date="2018" name="Nat. Microbiol.">
        <title>Leveraging single-cell genomics to expand the fungal tree of life.</title>
        <authorList>
            <person name="Ahrendt S.R."/>
            <person name="Quandt C.A."/>
            <person name="Ciobanu D."/>
            <person name="Clum A."/>
            <person name="Salamov A."/>
            <person name="Andreopoulos B."/>
            <person name="Cheng J.F."/>
            <person name="Woyke T."/>
            <person name="Pelin A."/>
            <person name="Henrissat B."/>
            <person name="Reynolds N.K."/>
            <person name="Benny G.L."/>
            <person name="Smith M.E."/>
            <person name="James T.Y."/>
            <person name="Grigoriev I.V."/>
        </authorList>
    </citation>
    <scope>NUCLEOTIDE SEQUENCE [LARGE SCALE GENOMIC DNA]</scope>
    <source>
        <strain evidence="3">RSA 1356</strain>
    </source>
</reference>
<gene>
    <name evidence="2" type="ORF">THASP1DRAFT_4289</name>
</gene>
<keyword evidence="3" id="KW-1185">Reference proteome</keyword>
<dbReference type="InterPro" id="IPR053137">
    <property type="entry name" value="NLR-like"/>
</dbReference>
<dbReference type="PANTHER" id="PTHR46082:SF6">
    <property type="entry name" value="AAA+ ATPASE DOMAIN-CONTAINING PROTEIN-RELATED"/>
    <property type="match status" value="1"/>
</dbReference>
<dbReference type="EMBL" id="KZ993720">
    <property type="protein sequence ID" value="RKP04451.1"/>
    <property type="molecule type" value="Genomic_DNA"/>
</dbReference>
<dbReference type="Gene3D" id="1.25.40.10">
    <property type="entry name" value="Tetratricopeptide repeat domain"/>
    <property type="match status" value="1"/>
</dbReference>
<evidence type="ECO:0000259" key="1">
    <source>
        <dbReference type="Pfam" id="PF00931"/>
    </source>
</evidence>
<dbReference type="SUPFAM" id="SSF52540">
    <property type="entry name" value="P-loop containing nucleoside triphosphate hydrolases"/>
    <property type="match status" value="1"/>
</dbReference>
<dbReference type="GO" id="GO:0016787">
    <property type="term" value="F:hydrolase activity"/>
    <property type="evidence" value="ECO:0007669"/>
    <property type="project" value="UniProtKB-KW"/>
</dbReference>
<dbReference type="InterPro" id="IPR002182">
    <property type="entry name" value="NB-ARC"/>
</dbReference>
<organism evidence="2 3">
    <name type="scientific">Thamnocephalis sphaerospora</name>
    <dbReference type="NCBI Taxonomy" id="78915"/>
    <lineage>
        <taxon>Eukaryota</taxon>
        <taxon>Fungi</taxon>
        <taxon>Fungi incertae sedis</taxon>
        <taxon>Zoopagomycota</taxon>
        <taxon>Zoopagomycotina</taxon>
        <taxon>Zoopagomycetes</taxon>
        <taxon>Zoopagales</taxon>
        <taxon>Sigmoideomycetaceae</taxon>
        <taxon>Thamnocephalis</taxon>
    </lineage>
</organism>
<dbReference type="SUPFAM" id="SSF48452">
    <property type="entry name" value="TPR-like"/>
    <property type="match status" value="2"/>
</dbReference>
<dbReference type="Gene3D" id="3.40.50.300">
    <property type="entry name" value="P-loop containing nucleotide triphosphate hydrolases"/>
    <property type="match status" value="1"/>
</dbReference>
<dbReference type="InterPro" id="IPR011990">
    <property type="entry name" value="TPR-like_helical_dom_sf"/>
</dbReference>
<dbReference type="InterPro" id="IPR027417">
    <property type="entry name" value="P-loop_NTPase"/>
</dbReference>
<dbReference type="PANTHER" id="PTHR46082">
    <property type="entry name" value="ATP/GTP-BINDING PROTEIN-RELATED"/>
    <property type="match status" value="1"/>
</dbReference>
<dbReference type="AlphaFoldDB" id="A0A4P9XGS4"/>
<evidence type="ECO:0000313" key="3">
    <source>
        <dbReference type="Proteomes" id="UP000271241"/>
    </source>
</evidence>